<accession>A0ABV1RUK2</accession>
<proteinExistence type="predicted"/>
<evidence type="ECO:0000256" key="1">
    <source>
        <dbReference type="SAM" id="SignalP"/>
    </source>
</evidence>
<evidence type="ECO:0000313" key="3">
    <source>
        <dbReference type="EMBL" id="MER2998038.1"/>
    </source>
</evidence>
<dbReference type="Gene3D" id="3.10.450.360">
    <property type="match status" value="1"/>
</dbReference>
<evidence type="ECO:0000259" key="2">
    <source>
        <dbReference type="Pfam" id="PF11396"/>
    </source>
</evidence>
<reference evidence="3 4" key="1">
    <citation type="submission" date="2024-06" db="EMBL/GenBank/DDBJ databases">
        <title>Pontibacter populi HYL7-15.</title>
        <authorList>
            <person name="Kim M.K."/>
        </authorList>
    </citation>
    <scope>NUCLEOTIDE SEQUENCE [LARGE SCALE GENOMIC DNA]</scope>
    <source>
        <strain evidence="3 4">HYL7-15</strain>
    </source>
</reference>
<name>A0ABV1RUK2_9BACT</name>
<feature type="domain" description="Putative beta-lactamase-inhibitor-like PepSY-like" evidence="2">
    <location>
        <begin position="78"/>
        <end position="138"/>
    </location>
</feature>
<dbReference type="SUPFAM" id="SSF160574">
    <property type="entry name" value="BT0923-like"/>
    <property type="match status" value="1"/>
</dbReference>
<dbReference type="Pfam" id="PF11396">
    <property type="entry name" value="PepSY_like"/>
    <property type="match status" value="2"/>
</dbReference>
<organism evidence="3 4">
    <name type="scientific">Pontibacter populi</name>
    <dbReference type="NCBI Taxonomy" id="890055"/>
    <lineage>
        <taxon>Bacteria</taxon>
        <taxon>Pseudomonadati</taxon>
        <taxon>Bacteroidota</taxon>
        <taxon>Cytophagia</taxon>
        <taxon>Cytophagales</taxon>
        <taxon>Hymenobacteraceae</taxon>
        <taxon>Pontibacter</taxon>
    </lineage>
</organism>
<dbReference type="RefSeq" id="WP_350412493.1">
    <property type="nucleotide sequence ID" value="NZ_JBEOKT010000008.1"/>
</dbReference>
<dbReference type="Proteomes" id="UP001476807">
    <property type="component" value="Unassembled WGS sequence"/>
</dbReference>
<dbReference type="InterPro" id="IPR021533">
    <property type="entry name" value="PepSY-like"/>
</dbReference>
<feature type="signal peptide" evidence="1">
    <location>
        <begin position="1"/>
        <end position="20"/>
    </location>
</feature>
<keyword evidence="4" id="KW-1185">Reference proteome</keyword>
<protein>
    <submittedName>
        <fullName evidence="3">PepSY-like domain-containing protein</fullName>
    </submittedName>
</protein>
<keyword evidence="1" id="KW-0732">Signal</keyword>
<evidence type="ECO:0000313" key="4">
    <source>
        <dbReference type="Proteomes" id="UP001476807"/>
    </source>
</evidence>
<feature type="chain" id="PRO_5045295438" evidence="1">
    <location>
        <begin position="21"/>
        <end position="148"/>
    </location>
</feature>
<feature type="domain" description="Putative beta-lactamase-inhibitor-like PepSY-like" evidence="2">
    <location>
        <begin position="20"/>
        <end position="76"/>
    </location>
</feature>
<gene>
    <name evidence="3" type="ORF">ABS362_10820</name>
</gene>
<comment type="caution">
    <text evidence="3">The sequence shown here is derived from an EMBL/GenBank/DDBJ whole genome shotgun (WGS) entry which is preliminary data.</text>
</comment>
<sequence>MKTLLFGFVFAGVTGLAVNAQDVNPKDVPTAVTNAISQKYTNATKIDWEMNESNYEAEFKINRTEHTVLVDPTGRILMTKRDVDKKELPQAINASITQNYKGLKLDDVEILEKGGTTYYQVELNDKASGKQLVFTTDGSAASNITYWD</sequence>
<dbReference type="EMBL" id="JBEOKT010000008">
    <property type="protein sequence ID" value="MER2998038.1"/>
    <property type="molecule type" value="Genomic_DNA"/>
</dbReference>